<dbReference type="EMBL" id="JAVIJP010000018">
    <property type="protein sequence ID" value="KAL3639167.1"/>
    <property type="molecule type" value="Genomic_DNA"/>
</dbReference>
<dbReference type="PANTHER" id="PTHR45523">
    <property type="entry name" value="TETRATRICOPEPTIDE REPEAT (TPR)-CONTAINING PROTEIN-RELATED"/>
    <property type="match status" value="1"/>
</dbReference>
<evidence type="ECO:0000313" key="1">
    <source>
        <dbReference type="EMBL" id="KAL3639167.1"/>
    </source>
</evidence>
<dbReference type="PANTHER" id="PTHR45523:SF2">
    <property type="entry name" value="OS02G0470600 PROTEIN"/>
    <property type="match status" value="1"/>
</dbReference>
<name>A0ABD3DEC9_9LAMI</name>
<evidence type="ECO:0000313" key="2">
    <source>
        <dbReference type="Proteomes" id="UP001632038"/>
    </source>
</evidence>
<proteinExistence type="predicted"/>
<keyword evidence="2" id="KW-1185">Reference proteome</keyword>
<dbReference type="Proteomes" id="UP001632038">
    <property type="component" value="Unassembled WGS sequence"/>
</dbReference>
<gene>
    <name evidence="1" type="ORF">CASFOL_017074</name>
</gene>
<accession>A0ABD3DEC9</accession>
<protein>
    <submittedName>
        <fullName evidence="1">Uncharacterized protein</fullName>
    </submittedName>
</protein>
<organism evidence="1 2">
    <name type="scientific">Castilleja foliolosa</name>
    <dbReference type="NCBI Taxonomy" id="1961234"/>
    <lineage>
        <taxon>Eukaryota</taxon>
        <taxon>Viridiplantae</taxon>
        <taxon>Streptophyta</taxon>
        <taxon>Embryophyta</taxon>
        <taxon>Tracheophyta</taxon>
        <taxon>Spermatophyta</taxon>
        <taxon>Magnoliopsida</taxon>
        <taxon>eudicotyledons</taxon>
        <taxon>Gunneridae</taxon>
        <taxon>Pentapetalae</taxon>
        <taxon>asterids</taxon>
        <taxon>lamiids</taxon>
        <taxon>Lamiales</taxon>
        <taxon>Orobanchaceae</taxon>
        <taxon>Pedicularideae</taxon>
        <taxon>Castillejinae</taxon>
        <taxon>Castilleja</taxon>
    </lineage>
</organism>
<dbReference type="AlphaFoldDB" id="A0ABD3DEC9"/>
<sequence>MLEDVHPSSTSIEGTLGNFRLCGPHHCWGWPCDLRNHEAESLIQFSFTYSIGDDDHEGYDYSLSGRPSAIRIIFLHKFVQEYNYFMELATSHTEEAIKLVDKVGGIEWLIQKYEVDGASAVKLDLSLDNTTIVVPRNSMSKDFMQLDIGHLRISNAFSWHGFPGKDPSAIHLDVLDAECWESIWPTGLMAPLVTYDTGRKRSPCLCSVQFKRPFSQSLNVLFRS</sequence>
<comment type="caution">
    <text evidence="1">The sequence shown here is derived from an EMBL/GenBank/DDBJ whole genome shotgun (WGS) entry which is preliminary data.</text>
</comment>
<reference evidence="2" key="1">
    <citation type="journal article" date="2024" name="IScience">
        <title>Strigolactones Initiate the Formation of Haustorium-like Structures in Castilleja.</title>
        <authorList>
            <person name="Buerger M."/>
            <person name="Peterson D."/>
            <person name="Chory J."/>
        </authorList>
    </citation>
    <scope>NUCLEOTIDE SEQUENCE [LARGE SCALE GENOMIC DNA]</scope>
</reference>